<dbReference type="PROSITE" id="PS50151">
    <property type="entry name" value="UVR"/>
    <property type="match status" value="1"/>
</dbReference>
<evidence type="ECO:0000313" key="3">
    <source>
        <dbReference type="Proteomes" id="UP000757890"/>
    </source>
</evidence>
<feature type="domain" description="UVR" evidence="1">
    <location>
        <begin position="125"/>
        <end position="160"/>
    </location>
</feature>
<proteinExistence type="predicted"/>
<dbReference type="SUPFAM" id="SSF46600">
    <property type="entry name" value="C-terminal UvrC-binding domain of UvrB"/>
    <property type="match status" value="1"/>
</dbReference>
<evidence type="ECO:0000313" key="2">
    <source>
        <dbReference type="EMBL" id="MBF1128745.1"/>
    </source>
</evidence>
<sequence length="163" mass="18732">MFCEHCHGRAANVHLVRIINGKKSELHLCNECAQGERFKQTENLLNYSMPSILGKRLFDIFPHFYKDNNGSICDVREVASDGLNLSKGLFHGNQDYKSFREELRPLFSHNLTKNEPGLKEESIKDEKLAEYEKQLKSAINSEDFEQAAKLRDQIQAYKAQNGI</sequence>
<dbReference type="PIRSF" id="PIRSF015034">
    <property type="entry name" value="YacH"/>
    <property type="match status" value="1"/>
</dbReference>
<gene>
    <name evidence="2" type="ORF">HXL70_01655</name>
</gene>
<dbReference type="AlphaFoldDB" id="A0A930FP17"/>
<name>A0A930FP17_9FIRM</name>
<dbReference type="Gene3D" id="4.10.860.10">
    <property type="entry name" value="UVR domain"/>
    <property type="match status" value="1"/>
</dbReference>
<dbReference type="Pfam" id="PF02151">
    <property type="entry name" value="UVR"/>
    <property type="match status" value="1"/>
</dbReference>
<organism evidence="2 3">
    <name type="scientific">Dialister invisus</name>
    <dbReference type="NCBI Taxonomy" id="218538"/>
    <lineage>
        <taxon>Bacteria</taxon>
        <taxon>Bacillati</taxon>
        <taxon>Bacillota</taxon>
        <taxon>Negativicutes</taxon>
        <taxon>Veillonellales</taxon>
        <taxon>Veillonellaceae</taxon>
        <taxon>Dialister</taxon>
    </lineage>
</organism>
<dbReference type="PANTHER" id="PTHR38430">
    <property type="entry name" value="PROTEIN-ARGININE KINASE ACTIVATOR PROTEIN"/>
    <property type="match status" value="1"/>
</dbReference>
<dbReference type="Proteomes" id="UP000757890">
    <property type="component" value="Unassembled WGS sequence"/>
</dbReference>
<dbReference type="GO" id="GO:0046870">
    <property type="term" value="F:cadmium ion binding"/>
    <property type="evidence" value="ECO:0007669"/>
    <property type="project" value="TreeGrafter"/>
</dbReference>
<reference evidence="2" key="1">
    <citation type="submission" date="2020-04" db="EMBL/GenBank/DDBJ databases">
        <title>Deep metagenomics examines the oral microbiome during advanced dental caries in children, revealing novel taxa and co-occurrences with host molecules.</title>
        <authorList>
            <person name="Baker J.L."/>
            <person name="Morton J.T."/>
            <person name="Dinis M."/>
            <person name="Alvarez R."/>
            <person name="Tran N.C."/>
            <person name="Knight R."/>
            <person name="Edlund A."/>
        </authorList>
    </citation>
    <scope>NUCLEOTIDE SEQUENCE</scope>
    <source>
        <strain evidence="2">JCVI_32_bin.14</strain>
    </source>
</reference>
<dbReference type="InterPro" id="IPR001943">
    <property type="entry name" value="UVR_dom"/>
</dbReference>
<dbReference type="GO" id="GO:0005507">
    <property type="term" value="F:copper ion binding"/>
    <property type="evidence" value="ECO:0007669"/>
    <property type="project" value="TreeGrafter"/>
</dbReference>
<protein>
    <submittedName>
        <fullName evidence="2">UvrB/UvrC motif-containing protein</fullName>
    </submittedName>
</protein>
<dbReference type="GO" id="GO:1990170">
    <property type="term" value="P:stress response to cadmium ion"/>
    <property type="evidence" value="ECO:0007669"/>
    <property type="project" value="TreeGrafter"/>
</dbReference>
<dbReference type="GO" id="GO:0050897">
    <property type="term" value="F:cobalt ion binding"/>
    <property type="evidence" value="ECO:0007669"/>
    <property type="project" value="TreeGrafter"/>
</dbReference>
<comment type="caution">
    <text evidence="2">The sequence shown here is derived from an EMBL/GenBank/DDBJ whole genome shotgun (WGS) entry which is preliminary data.</text>
</comment>
<dbReference type="GO" id="GO:0008270">
    <property type="term" value="F:zinc ion binding"/>
    <property type="evidence" value="ECO:0007669"/>
    <property type="project" value="TreeGrafter"/>
</dbReference>
<accession>A0A930FP17</accession>
<dbReference type="GO" id="GO:1990169">
    <property type="term" value="P:stress response to copper ion"/>
    <property type="evidence" value="ECO:0007669"/>
    <property type="project" value="TreeGrafter"/>
</dbReference>
<dbReference type="InterPro" id="IPR025542">
    <property type="entry name" value="YacH"/>
</dbReference>
<dbReference type="EMBL" id="JABZMK010000002">
    <property type="protein sequence ID" value="MBF1128745.1"/>
    <property type="molecule type" value="Genomic_DNA"/>
</dbReference>
<evidence type="ECO:0000259" key="1">
    <source>
        <dbReference type="PROSITE" id="PS50151"/>
    </source>
</evidence>
<dbReference type="PANTHER" id="PTHR38430:SF1">
    <property type="entry name" value="PROTEIN-ARGININE KINASE ACTIVATOR PROTEIN"/>
    <property type="match status" value="1"/>
</dbReference>
<dbReference type="InterPro" id="IPR036876">
    <property type="entry name" value="UVR_dom_sf"/>
</dbReference>